<dbReference type="SUPFAM" id="SSF48019">
    <property type="entry name" value="post-AAA+ oligomerization domain-like"/>
    <property type="match status" value="1"/>
</dbReference>
<name>A0A3S0C0H5_9CORY</name>
<evidence type="ECO:0000313" key="9">
    <source>
        <dbReference type="EMBL" id="RSZ62363.1"/>
    </source>
</evidence>
<feature type="domain" description="DNA polymerase III delta subunit-like C-terminal" evidence="8">
    <location>
        <begin position="200"/>
        <end position="312"/>
    </location>
</feature>
<evidence type="ECO:0000256" key="4">
    <source>
        <dbReference type="ARBA" id="ARBA00022705"/>
    </source>
</evidence>
<dbReference type="GO" id="GO:0003677">
    <property type="term" value="F:DNA binding"/>
    <property type="evidence" value="ECO:0007669"/>
    <property type="project" value="InterPro"/>
</dbReference>
<keyword evidence="10" id="KW-1185">Reference proteome</keyword>
<dbReference type="RefSeq" id="WP_126121092.1">
    <property type="nucleotide sequence ID" value="NZ_RXHJ01000011.1"/>
</dbReference>
<evidence type="ECO:0000256" key="3">
    <source>
        <dbReference type="ARBA" id="ARBA00022695"/>
    </source>
</evidence>
<dbReference type="Proteomes" id="UP000274907">
    <property type="component" value="Unassembled WGS sequence"/>
</dbReference>
<dbReference type="OrthoDB" id="8478864at2"/>
<evidence type="ECO:0000313" key="10">
    <source>
        <dbReference type="Proteomes" id="UP000274907"/>
    </source>
</evidence>
<evidence type="ECO:0000256" key="6">
    <source>
        <dbReference type="ARBA" id="ARBA00034754"/>
    </source>
</evidence>
<dbReference type="SUPFAM" id="SSF52540">
    <property type="entry name" value="P-loop containing nucleoside triphosphate hydrolases"/>
    <property type="match status" value="1"/>
</dbReference>
<dbReference type="NCBIfam" id="TIGR01128">
    <property type="entry name" value="holA"/>
    <property type="match status" value="1"/>
</dbReference>
<evidence type="ECO:0000256" key="1">
    <source>
        <dbReference type="ARBA" id="ARBA00012417"/>
    </source>
</evidence>
<evidence type="ECO:0000259" key="8">
    <source>
        <dbReference type="Pfam" id="PF21694"/>
    </source>
</evidence>
<evidence type="ECO:0000256" key="7">
    <source>
        <dbReference type="ARBA" id="ARBA00049244"/>
    </source>
</evidence>
<dbReference type="InterPro" id="IPR027417">
    <property type="entry name" value="P-loop_NTPase"/>
</dbReference>
<keyword evidence="4" id="KW-0235">DNA replication</keyword>
<dbReference type="EMBL" id="RXHJ01000011">
    <property type="protein sequence ID" value="RSZ62363.1"/>
    <property type="molecule type" value="Genomic_DNA"/>
</dbReference>
<accession>A0A3S0C0H5</accession>
<comment type="catalytic activity">
    <reaction evidence="7">
        <text>DNA(n) + a 2'-deoxyribonucleoside 5'-triphosphate = DNA(n+1) + diphosphate</text>
        <dbReference type="Rhea" id="RHEA:22508"/>
        <dbReference type="Rhea" id="RHEA-COMP:17339"/>
        <dbReference type="Rhea" id="RHEA-COMP:17340"/>
        <dbReference type="ChEBI" id="CHEBI:33019"/>
        <dbReference type="ChEBI" id="CHEBI:61560"/>
        <dbReference type="ChEBI" id="CHEBI:173112"/>
        <dbReference type="EC" id="2.7.7.7"/>
    </reaction>
</comment>
<dbReference type="GO" id="GO:0006261">
    <property type="term" value="P:DNA-templated DNA replication"/>
    <property type="evidence" value="ECO:0007669"/>
    <property type="project" value="TreeGrafter"/>
</dbReference>
<keyword evidence="5" id="KW-0239">DNA-directed DNA polymerase</keyword>
<dbReference type="PANTHER" id="PTHR34388:SF1">
    <property type="entry name" value="DNA POLYMERASE III SUBUNIT DELTA"/>
    <property type="match status" value="1"/>
</dbReference>
<reference evidence="9 10" key="1">
    <citation type="submission" date="2018-12" db="EMBL/GenBank/DDBJ databases">
        <title>YIM 101343 draft genome.</title>
        <authorList>
            <person name="Chen X."/>
        </authorList>
    </citation>
    <scope>NUCLEOTIDE SEQUENCE [LARGE SCALE GENOMIC DNA]</scope>
    <source>
        <strain evidence="9 10">YIM 101343</strain>
    </source>
</reference>
<dbReference type="InterPro" id="IPR048466">
    <property type="entry name" value="DNA_pol3_delta-like_C"/>
</dbReference>
<dbReference type="GO" id="GO:0003887">
    <property type="term" value="F:DNA-directed DNA polymerase activity"/>
    <property type="evidence" value="ECO:0007669"/>
    <property type="project" value="UniProtKB-KW"/>
</dbReference>
<dbReference type="InterPro" id="IPR008921">
    <property type="entry name" value="DNA_pol3_clamp-load_cplx_C"/>
</dbReference>
<dbReference type="AlphaFoldDB" id="A0A3S0C0H5"/>
<dbReference type="PANTHER" id="PTHR34388">
    <property type="entry name" value="DNA POLYMERASE III SUBUNIT DELTA"/>
    <property type="match status" value="1"/>
</dbReference>
<sequence length="320" mass="34112">MVNMPVAPVHLIVGEDEFIAERTRRSLLDAIRAELDEGTELETTTLRASELDGPELIDATSPSLFGEDRVVVVTHTELAGKEPVELLLQTCKTVAPGIHIIIQHTGGGRQKNLLGKFKKCAEFHAADPLKPRDRAGWVTNEFRTHGVRPTPDVVHALLEGVGSDLRELASAVSQLVADTDGDVTVAAVRAYHEGVAEVSGFDIADLAVSGQTARAVASTRRALQLGMHPVALATALSMKVAGIARLYSTRTTNWNAVAGSVGMPPWLAEKNAKVARRWSGEAVSKAVILMAELDAEVKGQGGDPAYAIENAVRRISQLAG</sequence>
<evidence type="ECO:0000256" key="2">
    <source>
        <dbReference type="ARBA" id="ARBA00022679"/>
    </source>
</evidence>
<dbReference type="Gene3D" id="1.20.272.10">
    <property type="match status" value="1"/>
</dbReference>
<dbReference type="EC" id="2.7.7.7" evidence="1"/>
<dbReference type="NCBIfam" id="NF004165">
    <property type="entry name" value="PRK05629.1"/>
    <property type="match status" value="1"/>
</dbReference>
<comment type="caution">
    <text evidence="9">The sequence shown here is derived from an EMBL/GenBank/DDBJ whole genome shotgun (WGS) entry which is preliminary data.</text>
</comment>
<gene>
    <name evidence="9" type="primary">holA</name>
    <name evidence="9" type="ORF">EAH68_09480</name>
</gene>
<dbReference type="Pfam" id="PF21694">
    <property type="entry name" value="DNA_pol3_delta_C"/>
    <property type="match status" value="1"/>
</dbReference>
<evidence type="ECO:0000256" key="5">
    <source>
        <dbReference type="ARBA" id="ARBA00022932"/>
    </source>
</evidence>
<dbReference type="Gene3D" id="3.40.50.300">
    <property type="entry name" value="P-loop containing nucleotide triphosphate hydrolases"/>
    <property type="match status" value="1"/>
</dbReference>
<protein>
    <recommendedName>
        <fullName evidence="1">DNA-directed DNA polymerase</fullName>
        <ecNumber evidence="1">2.7.7.7</ecNumber>
    </recommendedName>
</protein>
<dbReference type="InterPro" id="IPR005790">
    <property type="entry name" value="DNA_polIII_delta"/>
</dbReference>
<proteinExistence type="inferred from homology"/>
<organism evidence="9 10">
    <name type="scientific">Corynebacterium hylobatis</name>
    <dbReference type="NCBI Taxonomy" id="1859290"/>
    <lineage>
        <taxon>Bacteria</taxon>
        <taxon>Bacillati</taxon>
        <taxon>Actinomycetota</taxon>
        <taxon>Actinomycetes</taxon>
        <taxon>Mycobacteriales</taxon>
        <taxon>Corynebacteriaceae</taxon>
        <taxon>Corynebacterium</taxon>
    </lineage>
</organism>
<keyword evidence="2 9" id="KW-0808">Transferase</keyword>
<keyword evidence="3 9" id="KW-0548">Nucleotidyltransferase</keyword>
<comment type="similarity">
    <text evidence="6">Belongs to the DNA polymerase HolA subunit family.</text>
</comment>
<dbReference type="GO" id="GO:0009360">
    <property type="term" value="C:DNA polymerase III complex"/>
    <property type="evidence" value="ECO:0007669"/>
    <property type="project" value="TreeGrafter"/>
</dbReference>